<keyword evidence="2" id="KW-1185">Reference proteome</keyword>
<dbReference type="Proteomes" id="UP000334340">
    <property type="component" value="Unassembled WGS sequence"/>
</dbReference>
<reference evidence="1 2" key="1">
    <citation type="submission" date="2019-07" db="EMBL/GenBank/DDBJ databases">
        <authorList>
            <person name="Cremers G."/>
        </authorList>
    </citation>
    <scope>NUCLEOTIDE SEQUENCE [LARGE SCALE GENOMIC DNA]</scope>
</reference>
<evidence type="ECO:0000313" key="1">
    <source>
        <dbReference type="EMBL" id="VUZ83905.1"/>
    </source>
</evidence>
<dbReference type="EMBL" id="CABIKM010000003">
    <property type="protein sequence ID" value="VUZ83905.1"/>
    <property type="molecule type" value="Genomic_DNA"/>
</dbReference>
<organism evidence="1 2">
    <name type="scientific">Candidatus Methylomirabilis lanthanidiphila</name>
    <dbReference type="NCBI Taxonomy" id="2211376"/>
    <lineage>
        <taxon>Bacteria</taxon>
        <taxon>Candidatus Methylomirabilota</taxon>
        <taxon>Candidatus Methylomirabilia</taxon>
        <taxon>Candidatus Methylomirabilales</taxon>
        <taxon>Candidatus Methylomirabilaceae</taxon>
        <taxon>Candidatus Methylomirabilis</taxon>
    </lineage>
</organism>
<proteinExistence type="predicted"/>
<accession>A0A564ZF00</accession>
<gene>
    <name evidence="1" type="ORF">MELA_00263</name>
</gene>
<protein>
    <submittedName>
        <fullName evidence="1">Uncharacterized protein</fullName>
    </submittedName>
</protein>
<evidence type="ECO:0000313" key="2">
    <source>
        <dbReference type="Proteomes" id="UP000334340"/>
    </source>
</evidence>
<name>A0A564ZF00_9BACT</name>
<dbReference type="AlphaFoldDB" id="A0A564ZF00"/>
<sequence>MADTTLSYPKVSFRRFVAERLASSETPQPQALFEVVQVLADWRPDALLRYAGDPAHPIEPTEASLSAYLAEVERAWTQGLPKIFRLSDDAQTPQFALFFRVESTPIGDIESIWFSLPTMLTGATFTIERLMNVVATICRVFNAYHGCIEDERLLLLYRSERTAERARAALPPALRQFVPAPALPEGTARSLSPLLVPQEFDRRLVPDAVWWINFWDRLQVETVGLQRVRTAGWFRLTEQPSGALVLAATEEPTEVTNVAHMTCVQQILDYLGLYELQKTRLLRKHNL</sequence>